<dbReference type="PANTHER" id="PTHR47793">
    <property type="entry name" value="HISTONE DEACETYLASE COMPLEX SUBUNIT CTI6"/>
    <property type="match status" value="1"/>
</dbReference>
<feature type="region of interest" description="Disordered" evidence="4">
    <location>
        <begin position="478"/>
        <end position="507"/>
    </location>
</feature>
<feature type="compositionally biased region" description="Basic and acidic residues" evidence="4">
    <location>
        <begin position="245"/>
        <end position="254"/>
    </location>
</feature>
<feature type="compositionally biased region" description="Low complexity" evidence="4">
    <location>
        <begin position="489"/>
        <end position="501"/>
    </location>
</feature>
<feature type="compositionally biased region" description="Polar residues" evidence="4">
    <location>
        <begin position="198"/>
        <end position="211"/>
    </location>
</feature>
<evidence type="ECO:0000313" key="6">
    <source>
        <dbReference type="EMBL" id="KIV76945.1"/>
    </source>
</evidence>
<dbReference type="InterPro" id="IPR053051">
    <property type="entry name" value="HDAC_complex_subunit"/>
</dbReference>
<dbReference type="GO" id="GO:0061186">
    <property type="term" value="P:negative regulation of silent mating-type cassette heterochromatin formation"/>
    <property type="evidence" value="ECO:0007669"/>
    <property type="project" value="TreeGrafter"/>
</dbReference>
<dbReference type="AlphaFoldDB" id="A0A0D1VLU2"/>
<dbReference type="GO" id="GO:0070210">
    <property type="term" value="C:Rpd3L-Expanded complex"/>
    <property type="evidence" value="ECO:0007669"/>
    <property type="project" value="TreeGrafter"/>
</dbReference>
<dbReference type="InterPro" id="IPR001965">
    <property type="entry name" value="Znf_PHD"/>
</dbReference>
<keyword evidence="1" id="KW-0479">Metal-binding</keyword>
<dbReference type="OrthoDB" id="418595at2759"/>
<dbReference type="InterPro" id="IPR013083">
    <property type="entry name" value="Znf_RING/FYVE/PHD"/>
</dbReference>
<dbReference type="PANTHER" id="PTHR47793:SF1">
    <property type="entry name" value="HISTONE DEACETYLASE COMPLEX SUBUNIT CTI6"/>
    <property type="match status" value="1"/>
</dbReference>
<feature type="compositionally biased region" description="Basic and acidic residues" evidence="4">
    <location>
        <begin position="416"/>
        <end position="429"/>
    </location>
</feature>
<keyword evidence="2" id="KW-0863">Zinc-finger</keyword>
<evidence type="ECO:0000313" key="7">
    <source>
        <dbReference type="Proteomes" id="UP000053599"/>
    </source>
</evidence>
<dbReference type="STRING" id="1016849.A0A0D1VLU2"/>
<proteinExistence type="predicted"/>
<feature type="compositionally biased region" description="Basic and acidic residues" evidence="4">
    <location>
        <begin position="326"/>
        <end position="338"/>
    </location>
</feature>
<name>A0A0D1VLU2_9EURO</name>
<sequence>MSPRRSSRARSSQQPPAGPNHTNSTTSNNSRPDRDNRAGNLATSPRTASIQRSESADGADSTTRAEQLAPRRSRRNGEEKEPVVKQQAEEEDEDAEADAEAVEEEVTRCICGQAEYPGPSAALRQQQPPNADVLSDDTGNFFVQCDKCGVWQHGGCMGLLDESMLPDEYYCEQCKPQFHKITKSANGTKSSRYLPILETTSARSSPLSSNPEVPRKKESKNKQQSESTKRRATMNSRGAYDEDEMLRRAIEESTRQTGTLGKRTRDDDSVDQKATTKRQRTGSDSSSTVSKHSQSPDPTTEENGGGKNHVSSKSASQRLRGTVARTTKENELRAKQKEQMLSQRAEAANKRAARSERRRGEDSPPPTPDLSPSKAAQAIGKIKADTPPLSRSNNNRKTGRPGPRRGRLGRNQYTKDNGEDGTPARDVSHDVNGTGGSPTGANGGESGRSSKAKTHPARTSLNEMRRRVAAILEFVGHMHTERSGQTQNSSASASSSSKGASTPNGVKEASMLPTASLILAVEAGLKEASSRDEEFGLGLMDHKDFGTMGSQDMMETLTKELVQWQTVYGIYSR</sequence>
<keyword evidence="3" id="KW-0862">Zinc</keyword>
<gene>
    <name evidence="6" type="ORF">PV11_08791</name>
</gene>
<dbReference type="InterPro" id="IPR019786">
    <property type="entry name" value="Zinc_finger_PHD-type_CS"/>
</dbReference>
<evidence type="ECO:0000256" key="4">
    <source>
        <dbReference type="SAM" id="MobiDB-lite"/>
    </source>
</evidence>
<dbReference type="SUPFAM" id="SSF57903">
    <property type="entry name" value="FYVE/PHD zinc finger"/>
    <property type="match status" value="1"/>
</dbReference>
<dbReference type="InterPro" id="IPR011011">
    <property type="entry name" value="Znf_FYVE_PHD"/>
</dbReference>
<feature type="compositionally biased region" description="Basic and acidic residues" evidence="4">
    <location>
        <begin position="347"/>
        <end position="362"/>
    </location>
</feature>
<feature type="compositionally biased region" description="Gly residues" evidence="4">
    <location>
        <begin position="433"/>
        <end position="446"/>
    </location>
</feature>
<accession>A0A0D1VLU2</accession>
<dbReference type="GO" id="GO:0061188">
    <property type="term" value="P:negative regulation of rDNA heterochromatin formation"/>
    <property type="evidence" value="ECO:0007669"/>
    <property type="project" value="TreeGrafter"/>
</dbReference>
<dbReference type="HOGENOM" id="CLU_020879_0_1_1"/>
<dbReference type="SMART" id="SM00249">
    <property type="entry name" value="PHD"/>
    <property type="match status" value="1"/>
</dbReference>
<feature type="compositionally biased region" description="Polar residues" evidence="4">
    <location>
        <begin position="41"/>
        <end position="53"/>
    </location>
</feature>
<dbReference type="EMBL" id="KN846954">
    <property type="protein sequence ID" value="KIV76945.1"/>
    <property type="molecule type" value="Genomic_DNA"/>
</dbReference>
<protein>
    <recommendedName>
        <fullName evidence="5">Zinc finger PHD-type domain-containing protein</fullName>
    </recommendedName>
</protein>
<evidence type="ECO:0000256" key="3">
    <source>
        <dbReference type="ARBA" id="ARBA00022833"/>
    </source>
</evidence>
<dbReference type="Gene3D" id="3.30.40.10">
    <property type="entry name" value="Zinc/RING finger domain, C3HC4 (zinc finger)"/>
    <property type="match status" value="1"/>
</dbReference>
<evidence type="ECO:0000259" key="5">
    <source>
        <dbReference type="SMART" id="SM00249"/>
    </source>
</evidence>
<feature type="compositionally biased region" description="Polar residues" evidence="4">
    <location>
        <begin position="282"/>
        <end position="302"/>
    </location>
</feature>
<dbReference type="GO" id="GO:0008270">
    <property type="term" value="F:zinc ion binding"/>
    <property type="evidence" value="ECO:0007669"/>
    <property type="project" value="UniProtKB-KW"/>
</dbReference>
<dbReference type="GO" id="GO:0033698">
    <property type="term" value="C:Rpd3L complex"/>
    <property type="evidence" value="ECO:0007669"/>
    <property type="project" value="TreeGrafter"/>
</dbReference>
<feature type="compositionally biased region" description="Basic residues" evidence="4">
    <location>
        <begin position="397"/>
        <end position="408"/>
    </location>
</feature>
<feature type="region of interest" description="Disordered" evidence="4">
    <location>
        <begin position="1"/>
        <end position="104"/>
    </location>
</feature>
<dbReference type="PROSITE" id="PS01359">
    <property type="entry name" value="ZF_PHD_1"/>
    <property type="match status" value="1"/>
</dbReference>
<dbReference type="Pfam" id="PF20826">
    <property type="entry name" value="PHD_5"/>
    <property type="match status" value="1"/>
</dbReference>
<feature type="compositionally biased region" description="Acidic residues" evidence="4">
    <location>
        <begin position="89"/>
        <end position="104"/>
    </location>
</feature>
<feature type="compositionally biased region" description="Basic and acidic residues" evidence="4">
    <location>
        <begin position="213"/>
        <end position="229"/>
    </location>
</feature>
<dbReference type="Proteomes" id="UP000053599">
    <property type="component" value="Unassembled WGS sequence"/>
</dbReference>
<feature type="compositionally biased region" description="Polar residues" evidence="4">
    <location>
        <begin position="309"/>
        <end position="319"/>
    </location>
</feature>
<evidence type="ECO:0000256" key="2">
    <source>
        <dbReference type="ARBA" id="ARBA00022771"/>
    </source>
</evidence>
<feature type="region of interest" description="Disordered" evidence="4">
    <location>
        <begin position="197"/>
        <end position="463"/>
    </location>
</feature>
<reference evidence="6 7" key="1">
    <citation type="submission" date="2015-01" db="EMBL/GenBank/DDBJ databases">
        <title>The Genome Sequence of Exophiala sideris CBS121828.</title>
        <authorList>
            <consortium name="The Broad Institute Genomics Platform"/>
            <person name="Cuomo C."/>
            <person name="de Hoog S."/>
            <person name="Gorbushina A."/>
            <person name="Stielow B."/>
            <person name="Teixiera M."/>
            <person name="Abouelleil A."/>
            <person name="Chapman S.B."/>
            <person name="Priest M."/>
            <person name="Young S.K."/>
            <person name="Wortman J."/>
            <person name="Nusbaum C."/>
            <person name="Birren B."/>
        </authorList>
    </citation>
    <scope>NUCLEOTIDE SEQUENCE [LARGE SCALE GENOMIC DNA]</scope>
    <source>
        <strain evidence="6 7">CBS 121828</strain>
    </source>
</reference>
<feature type="domain" description="Zinc finger PHD-type" evidence="5">
    <location>
        <begin position="108"/>
        <end position="175"/>
    </location>
</feature>
<organism evidence="6 7">
    <name type="scientific">Exophiala sideris</name>
    <dbReference type="NCBI Taxonomy" id="1016849"/>
    <lineage>
        <taxon>Eukaryota</taxon>
        <taxon>Fungi</taxon>
        <taxon>Dikarya</taxon>
        <taxon>Ascomycota</taxon>
        <taxon>Pezizomycotina</taxon>
        <taxon>Eurotiomycetes</taxon>
        <taxon>Chaetothyriomycetidae</taxon>
        <taxon>Chaetothyriales</taxon>
        <taxon>Herpotrichiellaceae</taxon>
        <taxon>Exophiala</taxon>
    </lineage>
</organism>
<evidence type="ECO:0000256" key="1">
    <source>
        <dbReference type="ARBA" id="ARBA00022723"/>
    </source>
</evidence>